<reference evidence="2" key="1">
    <citation type="journal article" date="2021" name="Proc. Natl. Acad. Sci. U.S.A.">
        <title>A Catalog of Tens of Thousands of Viruses from Human Metagenomes Reveals Hidden Associations with Chronic Diseases.</title>
        <authorList>
            <person name="Tisza M.J."/>
            <person name="Buck C.B."/>
        </authorList>
    </citation>
    <scope>NUCLEOTIDE SEQUENCE</scope>
    <source>
        <strain evidence="2">CtSGm32</strain>
    </source>
</reference>
<name>A0A8S5NP31_9CAUD</name>
<accession>A0A8S5NP31</accession>
<evidence type="ECO:0000256" key="1">
    <source>
        <dbReference type="SAM" id="Coils"/>
    </source>
</evidence>
<proteinExistence type="predicted"/>
<feature type="coiled-coil region" evidence="1">
    <location>
        <begin position="3"/>
        <end position="33"/>
    </location>
</feature>
<dbReference type="EMBL" id="BK015207">
    <property type="protein sequence ID" value="DAD95984.1"/>
    <property type="molecule type" value="Genomic_DNA"/>
</dbReference>
<keyword evidence="1" id="KW-0175">Coiled coil</keyword>
<sequence>MPKQKLLKAIKKMEEEQAKIAEINAQAQLMKQKAMQFINNDPDAQAQQLSESQQIA</sequence>
<evidence type="ECO:0000313" key="2">
    <source>
        <dbReference type="EMBL" id="DAD95984.1"/>
    </source>
</evidence>
<protein>
    <submittedName>
        <fullName evidence="2">Uncharacterized protein</fullName>
    </submittedName>
</protein>
<organism evidence="2">
    <name type="scientific">Myoviridae sp. ctSGm32</name>
    <dbReference type="NCBI Taxonomy" id="2826653"/>
    <lineage>
        <taxon>Viruses</taxon>
        <taxon>Duplodnaviria</taxon>
        <taxon>Heunggongvirae</taxon>
        <taxon>Uroviricota</taxon>
        <taxon>Caudoviricetes</taxon>
    </lineage>
</organism>